<comment type="caution">
    <text evidence="7">The sequence shown here is derived from an EMBL/GenBank/DDBJ whole genome shotgun (WGS) entry which is preliminary data.</text>
</comment>
<dbReference type="SUPFAM" id="SSF51445">
    <property type="entry name" value="(Trans)glycosidases"/>
    <property type="match status" value="1"/>
</dbReference>
<feature type="compositionally biased region" description="Basic and acidic residues" evidence="5">
    <location>
        <begin position="302"/>
        <end position="313"/>
    </location>
</feature>
<evidence type="ECO:0000256" key="3">
    <source>
        <dbReference type="ARBA" id="ARBA00008352"/>
    </source>
</evidence>
<dbReference type="SMART" id="SM00642">
    <property type="entry name" value="Aamy"/>
    <property type="match status" value="1"/>
</dbReference>
<dbReference type="AlphaFoldDB" id="A0A0F4GDH1"/>
<evidence type="ECO:0000256" key="1">
    <source>
        <dbReference type="ARBA" id="ARBA00004123"/>
    </source>
</evidence>
<organism evidence="7 8">
    <name type="scientific">Zymoseptoria brevis</name>
    <dbReference type="NCBI Taxonomy" id="1047168"/>
    <lineage>
        <taxon>Eukaryota</taxon>
        <taxon>Fungi</taxon>
        <taxon>Dikarya</taxon>
        <taxon>Ascomycota</taxon>
        <taxon>Pezizomycotina</taxon>
        <taxon>Dothideomycetes</taxon>
        <taxon>Dothideomycetidae</taxon>
        <taxon>Mycosphaerellales</taxon>
        <taxon>Mycosphaerellaceae</taxon>
        <taxon>Zymoseptoria</taxon>
    </lineage>
</organism>
<feature type="domain" description="Glycosyl hydrolase family 13 catalytic" evidence="6">
    <location>
        <begin position="344"/>
        <end position="725"/>
    </location>
</feature>
<dbReference type="Gene3D" id="2.60.40.1180">
    <property type="entry name" value="Golgi alpha-mannosidase II"/>
    <property type="match status" value="1"/>
</dbReference>
<dbReference type="CDD" id="cd11318">
    <property type="entry name" value="AmyAc_bac_fung_AmyA"/>
    <property type="match status" value="1"/>
</dbReference>
<dbReference type="NCBIfam" id="NF006968">
    <property type="entry name" value="PRK09441.1-1"/>
    <property type="match status" value="1"/>
</dbReference>
<dbReference type="OrthoDB" id="550577at2759"/>
<feature type="region of interest" description="Disordered" evidence="5">
    <location>
        <begin position="171"/>
        <end position="265"/>
    </location>
</feature>
<dbReference type="GO" id="GO:0006383">
    <property type="term" value="P:transcription by RNA polymerase III"/>
    <property type="evidence" value="ECO:0007669"/>
    <property type="project" value="InterPro"/>
</dbReference>
<feature type="region of interest" description="Disordered" evidence="5">
    <location>
        <begin position="300"/>
        <end position="327"/>
    </location>
</feature>
<comment type="similarity">
    <text evidence="2">Belongs to the glycosyl hydrolase 13 family.</text>
</comment>
<evidence type="ECO:0000256" key="5">
    <source>
        <dbReference type="SAM" id="MobiDB-lite"/>
    </source>
</evidence>
<dbReference type="InterPro" id="IPR013780">
    <property type="entry name" value="Glyco_hydro_b"/>
</dbReference>
<evidence type="ECO:0000313" key="8">
    <source>
        <dbReference type="Proteomes" id="UP000033647"/>
    </source>
</evidence>
<dbReference type="NCBIfam" id="NF006969">
    <property type="entry name" value="PRK09441.1-2"/>
    <property type="match status" value="1"/>
</dbReference>
<dbReference type="GO" id="GO:0005634">
    <property type="term" value="C:nucleus"/>
    <property type="evidence" value="ECO:0007669"/>
    <property type="project" value="UniProtKB-SubCell"/>
</dbReference>
<dbReference type="Pfam" id="PF00128">
    <property type="entry name" value="Alpha-amylase"/>
    <property type="match status" value="1"/>
</dbReference>
<dbReference type="PANTHER" id="PTHR43447">
    <property type="entry name" value="ALPHA-AMYLASE"/>
    <property type="match status" value="1"/>
</dbReference>
<dbReference type="Proteomes" id="UP000033647">
    <property type="component" value="Unassembled WGS sequence"/>
</dbReference>
<sequence>MSRGGRGGGAAGRMKDLPFEVDTALEDQITAYTDGLNEDDEKILYPDMKIHHAPPPTARERKLVNKWREIREARRNGPFFIDAPRTGKRDPAEFNAFEDVDSYSSKRVKRTGGLHSLKNVGIVKELLPEELWSVVDDGEEVVEGAAAPKKNNLAFLKKRRLDKLARFDDGAEVDLTADVNDDDEDKNADEEGADAPEALEDDDFTEDDDDLGDDYNAEKYFSGGENNEDDGGGDDGGGEEPCDFALEDPSEEYDRARSERDRSKKHFHMYGLHDATGPDPKNRANEQWDNLETLLLGKAKKERADSRKARSADDAVGNADDRDVEDLEPDCFDGEDDMDDGELGFEWNCPADGKHWQRLLRALPNLKACGVDNIWLPPACKASSPEGNGYDVYDLYDLGEFDQKGGVRTKWGTKDELLELSAKAKELGIGLYWDAVLNHKAGADKREKAHAVEVDEHDRNTEVSDAYQISAWLGFDFPGRGEKYSKQKYHWYHFSGTDWDAANERKAIFKLKGEGKSWSESVDDEDGNADYMMFADVDYSHPEVQEDVKNWGPWVVREAGLKGFRLDAVQHFSQRFTNEWVEHVRKECGDDIFMVGEFWTNDTEAMSRWLDEMHRKFSLFDAPLLYNFSRLSTTEDADLRTVFDNTLVKRDPLNAVTVVMNHDTQPHQTMATKVEGFFKPLAYALILLQDAGYPCLFYGDLYGMQGESPEPPAAGNKIADMTLARKLYAYGQQDEYLDKANCIGFVRRGTAEHPAGLACVMSNGGPGEIRMAVGEMHAGQIWTDVLGWEQGEVKIDDEGYGMFKCPGVSVSIWVRQDAEGRDRFPLNFDSDIYKDC</sequence>
<keyword evidence="4" id="KW-0539">Nucleus</keyword>
<evidence type="ECO:0000256" key="4">
    <source>
        <dbReference type="ARBA" id="ARBA00023242"/>
    </source>
</evidence>
<evidence type="ECO:0000313" key="7">
    <source>
        <dbReference type="EMBL" id="KJX95027.1"/>
    </source>
</evidence>
<dbReference type="InterPro" id="IPR006047">
    <property type="entry name" value="GH13_cat_dom"/>
</dbReference>
<dbReference type="Gene3D" id="3.20.20.80">
    <property type="entry name" value="Glycosidases"/>
    <property type="match status" value="1"/>
</dbReference>
<feature type="compositionally biased region" description="Acidic residues" evidence="5">
    <location>
        <begin position="179"/>
        <end position="215"/>
    </location>
</feature>
<reference evidence="7 8" key="1">
    <citation type="submission" date="2015-03" db="EMBL/GenBank/DDBJ databases">
        <title>RNA-seq based gene annotation and comparative genomics of four Zymoseptoria species reveal species-specific pathogenicity related genes and transposable element activity.</title>
        <authorList>
            <person name="Grandaubert J."/>
            <person name="Bhattacharyya A."/>
            <person name="Stukenbrock E.H."/>
        </authorList>
    </citation>
    <scope>NUCLEOTIDE SEQUENCE [LARGE SCALE GENOMIC DNA]</scope>
    <source>
        <strain evidence="7 8">Zb18110</strain>
    </source>
</reference>
<dbReference type="Gene3D" id="2.40.30.140">
    <property type="match status" value="1"/>
</dbReference>
<dbReference type="GO" id="GO:0005975">
    <property type="term" value="P:carbohydrate metabolic process"/>
    <property type="evidence" value="ECO:0007669"/>
    <property type="project" value="InterPro"/>
</dbReference>
<feature type="compositionally biased region" description="Acidic residues" evidence="5">
    <location>
        <begin position="226"/>
        <end position="251"/>
    </location>
</feature>
<evidence type="ECO:0000259" key="6">
    <source>
        <dbReference type="SMART" id="SM00642"/>
    </source>
</evidence>
<keyword evidence="8" id="KW-1185">Reference proteome</keyword>
<comment type="similarity">
    <text evidence="3">Belongs to the eukaryotic RPC7 RNA polymerase subunit family.</text>
</comment>
<dbReference type="EMBL" id="LAFY01004100">
    <property type="protein sequence ID" value="KJX95027.1"/>
    <property type="molecule type" value="Genomic_DNA"/>
</dbReference>
<name>A0A0F4GDH1_9PEZI</name>
<dbReference type="STRING" id="1047168.A0A0F4GDH1"/>
<comment type="subcellular location">
    <subcellularLocation>
        <location evidence="1">Nucleus</location>
    </subcellularLocation>
</comment>
<dbReference type="SUPFAM" id="SSF51011">
    <property type="entry name" value="Glycosyl hydrolase domain"/>
    <property type="match status" value="1"/>
</dbReference>
<protein>
    <recommendedName>
        <fullName evidence="6">Glycosyl hydrolase family 13 catalytic domain-containing protein</fullName>
    </recommendedName>
</protein>
<proteinExistence type="inferred from homology"/>
<gene>
    <name evidence="7" type="ORF">TI39_contig4141g00004</name>
</gene>
<dbReference type="InterPro" id="IPR017853">
    <property type="entry name" value="GH"/>
</dbReference>
<accession>A0A0F4GDH1</accession>
<evidence type="ECO:0000256" key="2">
    <source>
        <dbReference type="ARBA" id="ARBA00008061"/>
    </source>
</evidence>
<feature type="compositionally biased region" description="Basic and acidic residues" evidence="5">
    <location>
        <begin position="252"/>
        <end position="262"/>
    </location>
</feature>
<dbReference type="Pfam" id="PF11705">
    <property type="entry name" value="RNA_pol_3_Rpc31"/>
    <property type="match status" value="1"/>
</dbReference>
<dbReference type="InterPro" id="IPR024661">
    <property type="entry name" value="RNA_pol_III_Rpc31"/>
</dbReference>